<dbReference type="RefSeq" id="WP_120749581.1">
    <property type="nucleotide sequence ID" value="NZ_RBAH01000018.1"/>
</dbReference>
<dbReference type="InterPro" id="IPR051677">
    <property type="entry name" value="AfsR-DnrI-RedD_regulator"/>
</dbReference>
<reference evidence="4 5" key="1">
    <citation type="journal article" date="2007" name="Int. J. Syst. Evol. Microbiol.">
        <title>Paenibacillus ginsengarvi sp. nov., isolated from soil from ginseng cultivation.</title>
        <authorList>
            <person name="Yoon M.H."/>
            <person name="Ten L.N."/>
            <person name="Im W.T."/>
        </authorList>
    </citation>
    <scope>NUCLEOTIDE SEQUENCE [LARGE SCALE GENOMIC DNA]</scope>
    <source>
        <strain evidence="4 5">KCTC 13059</strain>
    </source>
</reference>
<keyword evidence="2" id="KW-0804">Transcription</keyword>
<dbReference type="AlphaFoldDB" id="A0A3B0BZ68"/>
<feature type="domain" description="Bacterial transcriptional activator" evidence="3">
    <location>
        <begin position="457"/>
        <end position="600"/>
    </location>
</feature>
<dbReference type="GO" id="GO:0003677">
    <property type="term" value="F:DNA binding"/>
    <property type="evidence" value="ECO:0007669"/>
    <property type="project" value="InterPro"/>
</dbReference>
<dbReference type="SUPFAM" id="SSF48452">
    <property type="entry name" value="TPR-like"/>
    <property type="match status" value="1"/>
</dbReference>
<dbReference type="OrthoDB" id="2518435at2"/>
<evidence type="ECO:0000313" key="5">
    <source>
        <dbReference type="Proteomes" id="UP000282311"/>
    </source>
</evidence>
<organism evidence="4 5">
    <name type="scientific">Paenibacillus ginsengarvi</name>
    <dbReference type="NCBI Taxonomy" id="400777"/>
    <lineage>
        <taxon>Bacteria</taxon>
        <taxon>Bacillati</taxon>
        <taxon>Bacillota</taxon>
        <taxon>Bacilli</taxon>
        <taxon>Bacillales</taxon>
        <taxon>Paenibacillaceae</taxon>
        <taxon>Paenibacillus</taxon>
    </lineage>
</organism>
<dbReference type="Gene3D" id="1.25.40.10">
    <property type="entry name" value="Tetratricopeptide repeat domain"/>
    <property type="match status" value="1"/>
</dbReference>
<evidence type="ECO:0000256" key="2">
    <source>
        <dbReference type="ARBA" id="ARBA00023163"/>
    </source>
</evidence>
<keyword evidence="5" id="KW-1185">Reference proteome</keyword>
<evidence type="ECO:0000256" key="1">
    <source>
        <dbReference type="ARBA" id="ARBA00023015"/>
    </source>
</evidence>
<proteinExistence type="predicted"/>
<dbReference type="GO" id="GO:0006355">
    <property type="term" value="P:regulation of DNA-templated transcription"/>
    <property type="evidence" value="ECO:0007669"/>
    <property type="project" value="InterPro"/>
</dbReference>
<dbReference type="PANTHER" id="PTHR35807">
    <property type="entry name" value="TRANSCRIPTIONAL REGULATOR REDD-RELATED"/>
    <property type="match status" value="1"/>
</dbReference>
<comment type="caution">
    <text evidence="4">The sequence shown here is derived from an EMBL/GenBank/DDBJ whole genome shotgun (WGS) entry which is preliminary data.</text>
</comment>
<dbReference type="EMBL" id="RBAH01000018">
    <property type="protein sequence ID" value="RKN78913.1"/>
    <property type="molecule type" value="Genomic_DNA"/>
</dbReference>
<name>A0A3B0BZ68_9BACL</name>
<dbReference type="InterPro" id="IPR016032">
    <property type="entry name" value="Sig_transdc_resp-reg_C-effctor"/>
</dbReference>
<dbReference type="Gene3D" id="1.10.10.10">
    <property type="entry name" value="Winged helix-like DNA-binding domain superfamily/Winged helix DNA-binding domain"/>
    <property type="match status" value="1"/>
</dbReference>
<protein>
    <recommendedName>
        <fullName evidence="3">Bacterial transcriptional activator domain-containing protein</fullName>
    </recommendedName>
</protein>
<dbReference type="SMART" id="SM01043">
    <property type="entry name" value="BTAD"/>
    <property type="match status" value="1"/>
</dbReference>
<keyword evidence="1" id="KW-0805">Transcription regulation</keyword>
<dbReference type="Proteomes" id="UP000282311">
    <property type="component" value="Unassembled WGS sequence"/>
</dbReference>
<sequence length="601" mass="67801">MTLNEGEQWLEPGKDEMTLFRLECAILEGARPDLEDLGKLPETLLNRSPLLQKAYGEHLAEEGRLAEAKRLLLQAVKAFARQTFLRELLAAFAALASVLMRLGEQQEAETALLFLKAEYDEGEAAANGDVLFALAQGARLLGEEANTYVYFKAAFEAFDRDGTARSVCKAALEAVLFMLLDDAAAPSSLLLRIETVLRLRSSADAGLTVYEKGFQAVKLLHEGRLEEACAAFGSMGRRDGLRLPRYLETAVRCCEQLALLRSGISASGDERERLDRDIGLLASDARLQLHYIRLQFERAVAQHDEYEAARSLQQADVYVSLCGLAGPNMLRIMEQAMASVFTVSEELAPAPDRPWSIYCFGPIRFSNGVDEVRDIAWKRKKAQELLLYLMLQPNYASPRDQVVEALFAETDTGKQANQLYVTVHRLRQVLHERLGCENAVVIKDGIVKMAGAYIEHADVEKYRSLIRVGDQLWANDRELAAELYGQAIQMYEELVPELSYVDWLDAARTHYAELQIGMLKKLIRFSAELGDYETAEAHCAEWLRLRPAEEEAYQHIIRLLMEQRKTAEANGWYRRLEKMCSEELNAKPLPETKQLLRGERC</sequence>
<evidence type="ECO:0000259" key="3">
    <source>
        <dbReference type="SMART" id="SM01043"/>
    </source>
</evidence>
<dbReference type="Pfam" id="PF03704">
    <property type="entry name" value="BTAD"/>
    <property type="match status" value="1"/>
</dbReference>
<dbReference type="InterPro" id="IPR005158">
    <property type="entry name" value="BTAD"/>
</dbReference>
<dbReference type="SUPFAM" id="SSF46894">
    <property type="entry name" value="C-terminal effector domain of the bipartite response regulators"/>
    <property type="match status" value="1"/>
</dbReference>
<accession>A0A3B0BZ68</accession>
<dbReference type="InterPro" id="IPR011990">
    <property type="entry name" value="TPR-like_helical_dom_sf"/>
</dbReference>
<gene>
    <name evidence="4" type="ORF">D7M11_22870</name>
</gene>
<evidence type="ECO:0000313" key="4">
    <source>
        <dbReference type="EMBL" id="RKN78913.1"/>
    </source>
</evidence>
<dbReference type="InterPro" id="IPR036388">
    <property type="entry name" value="WH-like_DNA-bd_sf"/>
</dbReference>